<accession>A0A6B9Q4A6</accession>
<proteinExistence type="predicted"/>
<evidence type="ECO:0000313" key="1">
    <source>
        <dbReference type="EMBL" id="QHD64811.1"/>
    </source>
</evidence>
<protein>
    <submittedName>
        <fullName evidence="1">Uncharacterized protein</fullName>
    </submittedName>
</protein>
<sequence>MPKEQQFQPGRFQPVVELAQRDSGVPAPADIDFSGLEKVAEATLETSRAASRGFGSVNTDPTPLSRLAQIIGYVLAARNIVEQLLAIGVFTRLSTPIRNASVSPLEPLVRAYQYYGHFELDGKTYVGRGLENQLVKYLFLLKYYATPEVASGSKYTVSATLTFSDIDLDFYHISNTGEVAFGKIIPFKQYLLNLGSYIITELAGTSDVKLPLLKYLYDVTTETGLNNFLRTCSTLPGWETPSRTTADEPTAAHKAAMKKLFGSEFSSDDDTIPVQKFTGSITNAYNTLRRVSLELSYSMKTMPMPKYEGGSAAQLAYYTDDVLVSQVPLSLSDSTAAVAFPISYGCSRLYKSAPAIEREELLRELVSQSLLPVR</sequence>
<name>A0A6B9Q4A6_9VIRU</name>
<organism evidence="1">
    <name type="scientific">Plasmopara viticola lesion associated Partitivirus 4</name>
    <dbReference type="NCBI Taxonomy" id="2692002"/>
    <lineage>
        <taxon>Viruses</taxon>
        <taxon>Riboviria</taxon>
        <taxon>Orthornavirae</taxon>
        <taxon>Pisuviricota</taxon>
        <taxon>Duplopiviricetes</taxon>
        <taxon>Durnavirales</taxon>
        <taxon>Partitiviridae</taxon>
    </lineage>
</organism>
<reference evidence="1" key="1">
    <citation type="journal article" date="2020" name="Virus Evol.">
        <title>Analysis of the virome associated to grapevine downy mildew lesions reveals new mycovirus lineages.</title>
        <authorList>
            <person name="Chiapello M."/>
            <person name="Rodriguez-Romero J."/>
            <person name="Ayllon M.A."/>
            <person name="Turina M."/>
        </authorList>
    </citation>
    <scope>NUCLEOTIDE SEQUENCE</scope>
    <source>
        <strain evidence="1">DMG-F_DN12431</strain>
    </source>
</reference>
<dbReference type="EMBL" id="MN556994">
    <property type="protein sequence ID" value="QHD64811.1"/>
    <property type="molecule type" value="Genomic_RNA"/>
</dbReference>